<dbReference type="PANTHER" id="PTHR33451">
    <property type="entry name" value="MALATE-2H(+)/NA(+)-LACTATE ANTIPORTER"/>
    <property type="match status" value="1"/>
</dbReference>
<proteinExistence type="inferred from homology"/>
<feature type="domain" description="Na+/H+ antiporter NhaC-like C-terminal" evidence="10">
    <location>
        <begin position="230"/>
        <end position="428"/>
    </location>
</feature>
<dbReference type="Pfam" id="PF03553">
    <property type="entry name" value="Na_H_antiporter"/>
    <property type="match status" value="2"/>
</dbReference>
<keyword evidence="6 9" id="KW-1133">Transmembrane helix</keyword>
<dbReference type="eggNOG" id="COG1757">
    <property type="taxonomic scope" value="Bacteria"/>
</dbReference>
<dbReference type="RefSeq" id="WP_069213905.1">
    <property type="nucleotide sequence ID" value="NZ_CP016378.1"/>
</dbReference>
<keyword evidence="4" id="KW-1003">Cell membrane</keyword>
<evidence type="ECO:0000259" key="10">
    <source>
        <dbReference type="Pfam" id="PF03553"/>
    </source>
</evidence>
<feature type="transmembrane region" description="Helical" evidence="9">
    <location>
        <begin position="412"/>
        <end position="430"/>
    </location>
</feature>
<dbReference type="InterPro" id="IPR052180">
    <property type="entry name" value="NhaC_Na-H+_Antiporter"/>
</dbReference>
<protein>
    <submittedName>
        <fullName evidence="11">Sodium:proton antiporter</fullName>
    </submittedName>
</protein>
<evidence type="ECO:0000256" key="9">
    <source>
        <dbReference type="SAM" id="Phobius"/>
    </source>
</evidence>
<comment type="subcellular location">
    <subcellularLocation>
        <location evidence="1">Cell membrane</location>
        <topology evidence="1">Multi-pass membrane protein</topology>
    </subcellularLocation>
</comment>
<dbReference type="InterPro" id="IPR018461">
    <property type="entry name" value="Na/H_Antiport_NhaC-like_C"/>
</dbReference>
<evidence type="ECO:0000256" key="4">
    <source>
        <dbReference type="ARBA" id="ARBA00022475"/>
    </source>
</evidence>
<dbReference type="AlphaFoldDB" id="A0A1V3U3D6"/>
<evidence type="ECO:0000256" key="6">
    <source>
        <dbReference type="ARBA" id="ARBA00022989"/>
    </source>
</evidence>
<feature type="transmembrane region" description="Helical" evidence="9">
    <location>
        <begin position="72"/>
        <end position="93"/>
    </location>
</feature>
<evidence type="ECO:0000256" key="5">
    <source>
        <dbReference type="ARBA" id="ARBA00022692"/>
    </source>
</evidence>
<comment type="similarity">
    <text evidence="8">Belongs to the NhaC Na(+)/H(+) (TC 2.A.35) antiporter family.</text>
</comment>
<keyword evidence="3" id="KW-0050">Antiport</keyword>
<feature type="transmembrane region" description="Helical" evidence="9">
    <location>
        <begin position="113"/>
        <end position="136"/>
    </location>
</feature>
<keyword evidence="12" id="KW-1185">Reference proteome</keyword>
<reference evidence="11 12" key="1">
    <citation type="submission" date="2016-11" db="EMBL/GenBank/DDBJ databases">
        <title>Genome sequence and comparative genomic analysis of clinical strain Elizabethkingia meningoseptica 61421 PRCM.</title>
        <authorList>
            <person name="Wang M."/>
            <person name="Hu S."/>
            <person name="Cao L."/>
            <person name="Jiang T."/>
            <person name="Zhou Y."/>
            <person name="Ming D."/>
        </authorList>
    </citation>
    <scope>NUCLEOTIDE SEQUENCE [LARGE SCALE GENOMIC DNA]</scope>
    <source>
        <strain evidence="11 12">61421 PRCM</strain>
    </source>
</reference>
<evidence type="ECO:0000256" key="1">
    <source>
        <dbReference type="ARBA" id="ARBA00004651"/>
    </source>
</evidence>
<dbReference type="EMBL" id="MPOG01000004">
    <property type="protein sequence ID" value="OOH97451.1"/>
    <property type="molecule type" value="Genomic_DNA"/>
</dbReference>
<feature type="transmembrane region" description="Helical" evidence="9">
    <location>
        <begin position="35"/>
        <end position="52"/>
    </location>
</feature>
<accession>A0A1V3U3D6</accession>
<comment type="caution">
    <text evidence="11">The sequence shown here is derived from an EMBL/GenBank/DDBJ whole genome shotgun (WGS) entry which is preliminary data.</text>
</comment>
<evidence type="ECO:0000256" key="8">
    <source>
        <dbReference type="ARBA" id="ARBA00038435"/>
    </source>
</evidence>
<keyword evidence="2" id="KW-0813">Transport</keyword>
<keyword evidence="5 9" id="KW-0812">Transmembrane</keyword>
<organism evidence="11 12">
    <name type="scientific">Elizabethkingia meningoseptica</name>
    <name type="common">Chryseobacterium meningosepticum</name>
    <dbReference type="NCBI Taxonomy" id="238"/>
    <lineage>
        <taxon>Bacteria</taxon>
        <taxon>Pseudomonadati</taxon>
        <taxon>Bacteroidota</taxon>
        <taxon>Flavobacteriia</taxon>
        <taxon>Flavobacteriales</taxon>
        <taxon>Weeksellaceae</taxon>
        <taxon>Elizabethkingia</taxon>
    </lineage>
</organism>
<evidence type="ECO:0000313" key="11">
    <source>
        <dbReference type="EMBL" id="OOH97451.1"/>
    </source>
</evidence>
<sequence>MTTQKKNSLLSLVPFLIFILVFLGAGIYYNDFYAMPSPIAIVVGIIAAFIMIKGTMKEKTTTFLEGCGDRNILTMCIIYILAGAFATVSKAIGSVDAIVNIGINNLSPEYYPAGIFFVASFLSIASGTSVGTIVALGPIAVGLSNAGGCDINVVGAALLGGAMFGDNLSIISDTTIAATQILGCDMRDKFRNNIGFALPAAIIAFFIYIYVGAGTQEVVHTAATPVNLSSALLVIPYLAVIVLAFFGLDVFLVLIIGIVLSGIFGFIYQDFSFLEFGKKIYEGFTSMTEIFLLSLLTGGLAAMVEKAGGIDNLLKLIKSKINGPKSALLGIGSFVGITDAATANNTISIVITGKVAKKITEEYKIRPRVTASILDTFSCFVQGIIPYGAQILILTGYSKNTISYPELLKNSFYLFLLLIAVFIYIFIGNIKEDQQNIEDLNVSKN</sequence>
<dbReference type="GO" id="GO:0015297">
    <property type="term" value="F:antiporter activity"/>
    <property type="evidence" value="ECO:0007669"/>
    <property type="project" value="UniProtKB-KW"/>
</dbReference>
<feature type="domain" description="Na+/H+ antiporter NhaC-like C-terminal" evidence="10">
    <location>
        <begin position="38"/>
        <end position="212"/>
    </location>
</feature>
<feature type="transmembrane region" description="Helical" evidence="9">
    <location>
        <begin position="280"/>
        <end position="304"/>
    </location>
</feature>
<dbReference type="OrthoDB" id="9790605at2"/>
<dbReference type="Proteomes" id="UP000188947">
    <property type="component" value="Unassembled WGS sequence"/>
</dbReference>
<feature type="transmembrane region" description="Helical" evidence="9">
    <location>
        <begin position="9"/>
        <end position="29"/>
    </location>
</feature>
<feature type="transmembrane region" description="Helical" evidence="9">
    <location>
        <begin position="235"/>
        <end position="268"/>
    </location>
</feature>
<evidence type="ECO:0000256" key="7">
    <source>
        <dbReference type="ARBA" id="ARBA00023136"/>
    </source>
</evidence>
<evidence type="ECO:0000313" key="12">
    <source>
        <dbReference type="Proteomes" id="UP000188947"/>
    </source>
</evidence>
<dbReference type="STRING" id="238.BBD35_10485"/>
<name>A0A1V3U3D6_ELIME</name>
<dbReference type="GO" id="GO:0005886">
    <property type="term" value="C:plasma membrane"/>
    <property type="evidence" value="ECO:0007669"/>
    <property type="project" value="UniProtKB-SubCell"/>
</dbReference>
<evidence type="ECO:0000256" key="2">
    <source>
        <dbReference type="ARBA" id="ARBA00022448"/>
    </source>
</evidence>
<evidence type="ECO:0000256" key="3">
    <source>
        <dbReference type="ARBA" id="ARBA00022449"/>
    </source>
</evidence>
<dbReference type="PANTHER" id="PTHR33451:SF4">
    <property type="entry name" value="NA+_H+ ANTIPORTER"/>
    <property type="match status" value="1"/>
</dbReference>
<gene>
    <name evidence="11" type="ORF">BMF97_03815</name>
</gene>
<keyword evidence="7 9" id="KW-0472">Membrane</keyword>
<feature type="transmembrane region" description="Helical" evidence="9">
    <location>
        <begin position="196"/>
        <end position="215"/>
    </location>
</feature>